<dbReference type="VEuPathDB" id="FungiDB:VP01_1625g12"/>
<dbReference type="PANTHER" id="PTHR46910:SF1">
    <property type="entry name" value="MISCELLANEOUS ZN(II)2CYS6 TRANSCRIPTION FACTOR (EUROFUNG)-RELATED"/>
    <property type="match status" value="1"/>
</dbReference>
<dbReference type="OrthoDB" id="4456959at2759"/>
<evidence type="ECO:0000256" key="1">
    <source>
        <dbReference type="ARBA" id="ARBA00023242"/>
    </source>
</evidence>
<evidence type="ECO:0008006" key="4">
    <source>
        <dbReference type="Google" id="ProtNLM"/>
    </source>
</evidence>
<dbReference type="PANTHER" id="PTHR46910">
    <property type="entry name" value="TRANSCRIPTION FACTOR PDR1"/>
    <property type="match status" value="1"/>
</dbReference>
<dbReference type="EMBL" id="LAVV01006421">
    <property type="protein sequence ID" value="KNZ60023.1"/>
    <property type="molecule type" value="Genomic_DNA"/>
</dbReference>
<organism evidence="2 3">
    <name type="scientific">Puccinia sorghi</name>
    <dbReference type="NCBI Taxonomy" id="27349"/>
    <lineage>
        <taxon>Eukaryota</taxon>
        <taxon>Fungi</taxon>
        <taxon>Dikarya</taxon>
        <taxon>Basidiomycota</taxon>
        <taxon>Pucciniomycotina</taxon>
        <taxon>Pucciniomycetes</taxon>
        <taxon>Pucciniales</taxon>
        <taxon>Pucciniaceae</taxon>
        <taxon>Puccinia</taxon>
    </lineage>
</organism>
<accession>A0A0L6VGY7</accession>
<dbReference type="InterPro" id="IPR050987">
    <property type="entry name" value="AtrR-like"/>
</dbReference>
<dbReference type="GO" id="GO:0003700">
    <property type="term" value="F:DNA-binding transcription factor activity"/>
    <property type="evidence" value="ECO:0007669"/>
    <property type="project" value="InterPro"/>
</dbReference>
<gene>
    <name evidence="2" type="ORF">VP01_1625g12</name>
</gene>
<dbReference type="Proteomes" id="UP000037035">
    <property type="component" value="Unassembled WGS sequence"/>
</dbReference>
<protein>
    <recommendedName>
        <fullName evidence="4">Transcription factor domain-containing protein</fullName>
    </recommendedName>
</protein>
<keyword evidence="1" id="KW-0539">Nucleus</keyword>
<comment type="caution">
    <text evidence="2">The sequence shown here is derived from an EMBL/GenBank/DDBJ whole genome shotgun (WGS) entry which is preliminary data.</text>
</comment>
<evidence type="ECO:0000313" key="2">
    <source>
        <dbReference type="EMBL" id="KNZ60023.1"/>
    </source>
</evidence>
<reference evidence="2 3" key="1">
    <citation type="submission" date="2015-08" db="EMBL/GenBank/DDBJ databases">
        <title>Next Generation Sequencing and Analysis of the Genome of Puccinia sorghi L Schw, the Causal Agent of Maize Common Rust.</title>
        <authorList>
            <person name="Rochi L."/>
            <person name="Burguener G."/>
            <person name="Darino M."/>
            <person name="Turjanski A."/>
            <person name="Kreff E."/>
            <person name="Dieguez M.J."/>
            <person name="Sacco F."/>
        </authorList>
    </citation>
    <scope>NUCLEOTIDE SEQUENCE [LARGE SCALE GENOMIC DNA]</scope>
    <source>
        <strain evidence="2 3">RO10H11247</strain>
    </source>
</reference>
<dbReference type="STRING" id="27349.A0A0L6VGY7"/>
<evidence type="ECO:0000313" key="3">
    <source>
        <dbReference type="Proteomes" id="UP000037035"/>
    </source>
</evidence>
<name>A0A0L6VGY7_9BASI</name>
<dbReference type="AlphaFoldDB" id="A0A0L6VGY7"/>
<keyword evidence="3" id="KW-1185">Reference proteome</keyword>
<dbReference type="CDD" id="cd12148">
    <property type="entry name" value="fungal_TF_MHR"/>
    <property type="match status" value="1"/>
</dbReference>
<sequence>MNHLDFCLESISPAFRYPEQPLRLRRDAFQLRFSDAFFLRSQGAPAVGQLWVQTEKVARKAEHLQTAYSAVLQTSEWQAPAAFIQQAKLLKMEDQPYKVVLKLDQNLNKNPVQTNHGSVDGLNEICTCDYAKVSSRVATLQRVRWMDVVDHYPANKFLNIMKRFVKKILGRFFSCAGNRLQCLMVDTVMLAPKSAWLARSQIQNVCAGGHQQISTRFPLGPPRKIAIPLIPTIFDCGRDAQQLSARIMSLEQLLHAVDPTLDLNNLPKPNLSFPSQSSNSQSFLPQFMASKLPPTLLPPNCTAGPNHYIGPHSGFNFLGAGTDFGTPNLPPWNQGTRYPPDIERNLIKIYFQHSHLLVPIVHPTTFYALCNSELTNNDLTFWALCLLMLSVAGRWSSDPRVQLDLAGQPQLSQQFSGFHFLYAGYLGIFKLNDHRTPLTPAGFCTLNPCLLWLTAIYNYECGPHQEVHRFWNADPLQDYLRRQAFYQLYEHAQEVRCALLRTALLQEKEFNVEPAHVNRRDQLGIFVNPYSIISPAVQEAYIGFNQARVSLWRLGSLRSILHLLFKLQQKVSKRNAGGGALLKSFKSLIDQPNLNAGKWLNNIPGDSERKTTKTNPQINKDAELAILSIEEMNKLQLQNMLTARFYWLPKELFLPISLLANIKQDAKVSCWQLLSWTIWLPGVFSDTTVIFFL</sequence>
<proteinExistence type="predicted"/>